<reference evidence="2 3" key="1">
    <citation type="submission" date="2017-10" db="EMBL/GenBank/DDBJ databases">
        <title>Massilia psychrophilum sp. nov., a novel purple-pigmented bacterium isolated from Tianshan glacier, Xinjiang Municipality, China.</title>
        <authorList>
            <person name="Wang H."/>
        </authorList>
    </citation>
    <scope>NUCLEOTIDE SEQUENCE [LARGE SCALE GENOMIC DNA]</scope>
    <source>
        <strain evidence="2 3">JCM 30813</strain>
    </source>
</reference>
<comment type="caution">
    <text evidence="2">The sequence shown here is derived from an EMBL/GenBank/DDBJ whole genome shotgun (WGS) entry which is preliminary data.</text>
</comment>
<dbReference type="Proteomes" id="UP000228593">
    <property type="component" value="Unassembled WGS sequence"/>
</dbReference>
<proteinExistence type="predicted"/>
<dbReference type="OrthoDB" id="6309046at2"/>
<feature type="domain" description="FAD-dependent urate hydroxylase HpyO/Asp monooxygenase CreE-like FAD/NAD(P)-binding" evidence="1">
    <location>
        <begin position="74"/>
        <end position="245"/>
    </location>
</feature>
<organism evidence="2 3">
    <name type="scientific">Massilia psychrophila</name>
    <dbReference type="NCBI Taxonomy" id="1603353"/>
    <lineage>
        <taxon>Bacteria</taxon>
        <taxon>Pseudomonadati</taxon>
        <taxon>Pseudomonadota</taxon>
        <taxon>Betaproteobacteria</taxon>
        <taxon>Burkholderiales</taxon>
        <taxon>Oxalobacteraceae</taxon>
        <taxon>Telluria group</taxon>
        <taxon>Massilia</taxon>
    </lineage>
</organism>
<dbReference type="Pfam" id="PF13454">
    <property type="entry name" value="NAD_binding_9"/>
    <property type="match status" value="1"/>
</dbReference>
<dbReference type="InterPro" id="IPR038732">
    <property type="entry name" value="HpyO/CreE_NAD-binding"/>
</dbReference>
<dbReference type="PANTHER" id="PTHR40254:SF1">
    <property type="entry name" value="BLR0577 PROTEIN"/>
    <property type="match status" value="1"/>
</dbReference>
<dbReference type="AlphaFoldDB" id="A0A2G8T6P7"/>
<evidence type="ECO:0000313" key="3">
    <source>
        <dbReference type="Proteomes" id="UP000228593"/>
    </source>
</evidence>
<sequence length="757" mass="83445">MVFCAGANLRHGGFGAVVGRRQKKVPPLCWRNLYIFSCSYDSSSEIISLGNTRCFRHWSLRSYSFKEAYMYKIAVIGLGPRGISVFDRIIAYARNDASATPIELYLFDSKEFGPGCHTTDQADHLLVNTVACQMTQFSDDTVRGAGPLLYGPSFSDWLISKNGSGTNGVGAKVEIDRNGYYSRALFGDYLRWGFEYLKKLAPPHMTIFLHNYAGVDDLSWQGNRWHVSYDGCAYPADFVYLTTGHARKVFSDAERALVQKVEAARTRNPRLQLVLEPYPIRNAVSSVTAGDTMAIEGMGLTTFDLISQLTAGRGGRYEPCGKMEPAGRLRYRPSGQEPKILLYSRSGLPLTARAVNQKGVFGQYKPKYLTFAKLDALRAESDGGQIDFQKQIIPLLWCDMQFAFYFAYLHTQRDKMTALMFSNEFMACENAVARQALIDQHIDRREQLSWDKLVDPVPPLALKSRRQFDDWLRSFMWRDFEHAKLGNLDSPLKSACDVLRDVRDVVRGAIDFGGLYEHSHRWVLSEFLPIMNRLAVGPPKERIAQLLALMDAGVVRADFGPGAYCELDESGASFTVHSQWAGEMASANVLVRGRASLPGPLEDKSPLMRKLVQRGIVRPFMNGQFHPGGITVDRNMNVVAQDGAAQTTLWALGTLVEGCKFYTFVLPRPGANSTTMVDAGRAVGNMMSAIAARNAARAADVAADAAADAAAAAAAAVDAGTAEAQQAPNERAAFYCGVDDAPAAPLARAQLTADFQH</sequence>
<gene>
    <name evidence="2" type="ORF">CR103_01225</name>
</gene>
<evidence type="ECO:0000313" key="2">
    <source>
        <dbReference type="EMBL" id="PIL41684.1"/>
    </source>
</evidence>
<dbReference type="InterPro" id="IPR052189">
    <property type="entry name" value="L-asp_N-monooxygenase_NS-form"/>
</dbReference>
<dbReference type="EMBL" id="PDOB01000001">
    <property type="protein sequence ID" value="PIL41684.1"/>
    <property type="molecule type" value="Genomic_DNA"/>
</dbReference>
<evidence type="ECO:0000259" key="1">
    <source>
        <dbReference type="Pfam" id="PF13454"/>
    </source>
</evidence>
<keyword evidence="3" id="KW-1185">Reference proteome</keyword>
<accession>A0A2G8T6P7</accession>
<protein>
    <submittedName>
        <fullName evidence="2">Response regulator</fullName>
    </submittedName>
</protein>
<dbReference type="PANTHER" id="PTHR40254">
    <property type="entry name" value="BLR0577 PROTEIN"/>
    <property type="match status" value="1"/>
</dbReference>
<name>A0A2G8T6P7_9BURK</name>